<proteinExistence type="predicted"/>
<evidence type="ECO:0000259" key="2">
    <source>
        <dbReference type="Pfam" id="PF03724"/>
    </source>
</evidence>
<dbReference type="PANTHER" id="PTHR35535:SF1">
    <property type="entry name" value="HEAT SHOCK PROTEIN HSLJ"/>
    <property type="match status" value="1"/>
</dbReference>
<feature type="signal peptide" evidence="1">
    <location>
        <begin position="1"/>
        <end position="19"/>
    </location>
</feature>
<dbReference type="InterPro" id="IPR005184">
    <property type="entry name" value="DUF306_Meta_HslJ"/>
</dbReference>
<dbReference type="InterPro" id="IPR053147">
    <property type="entry name" value="Hsp_HslJ-like"/>
</dbReference>
<dbReference type="KEGG" id="acib:ACBT_2024"/>
<reference evidence="3 4" key="1">
    <citation type="submission" date="2020-05" db="EMBL/GenBank/DDBJ databases">
        <title>Complete genome sequencing of Campylobacter and Arcobacter type strains.</title>
        <authorList>
            <person name="Miller W.G."/>
            <person name="Yee E."/>
        </authorList>
    </citation>
    <scope>NUCLEOTIDE SEQUENCE [LARGE SCALE GENOMIC DNA]</scope>
    <source>
        <strain evidence="3 4">LMG 21996</strain>
    </source>
</reference>
<evidence type="ECO:0000313" key="3">
    <source>
        <dbReference type="EMBL" id="QKJ27916.1"/>
    </source>
</evidence>
<accession>A0A7L5JS19</accession>
<dbReference type="Proteomes" id="UP000509513">
    <property type="component" value="Chromosome"/>
</dbReference>
<dbReference type="AlphaFoldDB" id="A0A7L5JS19"/>
<dbReference type="RefSeq" id="WP_024774533.1">
    <property type="nucleotide sequence ID" value="NZ_CP054051.1"/>
</dbReference>
<keyword evidence="1" id="KW-0732">Signal</keyword>
<organism evidence="3 4">
    <name type="scientific">Aliarcobacter cibarius</name>
    <dbReference type="NCBI Taxonomy" id="255507"/>
    <lineage>
        <taxon>Bacteria</taxon>
        <taxon>Pseudomonadati</taxon>
        <taxon>Campylobacterota</taxon>
        <taxon>Epsilonproteobacteria</taxon>
        <taxon>Campylobacterales</taxon>
        <taxon>Arcobacteraceae</taxon>
        <taxon>Aliarcobacter</taxon>
    </lineage>
</organism>
<name>A0A7L5JS19_9BACT</name>
<evidence type="ECO:0000313" key="4">
    <source>
        <dbReference type="Proteomes" id="UP000509513"/>
    </source>
</evidence>
<gene>
    <name evidence="3" type="ORF">ACBT_2024</name>
</gene>
<feature type="chain" id="PRO_5029645924" evidence="1">
    <location>
        <begin position="20"/>
        <end position="144"/>
    </location>
</feature>
<feature type="domain" description="DUF306" evidence="2">
    <location>
        <begin position="36"/>
        <end position="142"/>
    </location>
</feature>
<dbReference type="Pfam" id="PF03724">
    <property type="entry name" value="META"/>
    <property type="match status" value="1"/>
</dbReference>
<dbReference type="Gene3D" id="2.40.128.270">
    <property type="match status" value="1"/>
</dbReference>
<dbReference type="InterPro" id="IPR038670">
    <property type="entry name" value="HslJ-like_sf"/>
</dbReference>
<dbReference type="EMBL" id="CP054051">
    <property type="protein sequence ID" value="QKJ27916.1"/>
    <property type="molecule type" value="Genomic_DNA"/>
</dbReference>
<sequence>MSKKYNIVFLIFTMFLAFNLSSCSSTKDVQKLSYDQSLKDTKWQLESLNEKAIKKIERVASINFDKENKVYGNLGCNNFFGKFESKNDLLKISQIGSTMMMCQDMSIESLYSKILENVKKYKVEKGILIFFDKDNKEIAKFKRV</sequence>
<dbReference type="PANTHER" id="PTHR35535">
    <property type="entry name" value="HEAT SHOCK PROTEIN HSLJ"/>
    <property type="match status" value="1"/>
</dbReference>
<protein>
    <submittedName>
        <fullName evidence="3">META domain-containing protein</fullName>
    </submittedName>
</protein>
<evidence type="ECO:0000256" key="1">
    <source>
        <dbReference type="SAM" id="SignalP"/>
    </source>
</evidence>